<dbReference type="SUPFAM" id="SSF47769">
    <property type="entry name" value="SAM/Pointed domain"/>
    <property type="match status" value="1"/>
</dbReference>
<dbReference type="Gene3D" id="1.10.150.50">
    <property type="entry name" value="Transcription Factor, Ets-1"/>
    <property type="match status" value="1"/>
</dbReference>
<gene>
    <name evidence="1" type="ORF">CGI_10004034</name>
</gene>
<dbReference type="PROSITE" id="PS50105">
    <property type="entry name" value="SAM_DOMAIN"/>
    <property type="match status" value="1"/>
</dbReference>
<dbReference type="InParanoid" id="K1Q9A7"/>
<organism evidence="1">
    <name type="scientific">Magallana gigas</name>
    <name type="common">Pacific oyster</name>
    <name type="synonym">Crassostrea gigas</name>
    <dbReference type="NCBI Taxonomy" id="29159"/>
    <lineage>
        <taxon>Eukaryota</taxon>
        <taxon>Metazoa</taxon>
        <taxon>Spiralia</taxon>
        <taxon>Lophotrochozoa</taxon>
        <taxon>Mollusca</taxon>
        <taxon>Bivalvia</taxon>
        <taxon>Autobranchia</taxon>
        <taxon>Pteriomorphia</taxon>
        <taxon>Ostreida</taxon>
        <taxon>Ostreoidea</taxon>
        <taxon>Ostreidae</taxon>
        <taxon>Magallana</taxon>
    </lineage>
</organism>
<dbReference type="InterPro" id="IPR013761">
    <property type="entry name" value="SAM/pointed_sf"/>
</dbReference>
<dbReference type="AlphaFoldDB" id="K1Q9A7"/>
<reference evidence="1" key="1">
    <citation type="journal article" date="2012" name="Nature">
        <title>The oyster genome reveals stress adaptation and complexity of shell formation.</title>
        <authorList>
            <person name="Zhang G."/>
            <person name="Fang X."/>
            <person name="Guo X."/>
            <person name="Li L."/>
            <person name="Luo R."/>
            <person name="Xu F."/>
            <person name="Yang P."/>
            <person name="Zhang L."/>
            <person name="Wang X."/>
            <person name="Qi H."/>
            <person name="Xiong Z."/>
            <person name="Que H."/>
            <person name="Xie Y."/>
            <person name="Holland P.W."/>
            <person name="Paps J."/>
            <person name="Zhu Y."/>
            <person name="Wu F."/>
            <person name="Chen Y."/>
            <person name="Wang J."/>
            <person name="Peng C."/>
            <person name="Meng J."/>
            <person name="Yang L."/>
            <person name="Liu J."/>
            <person name="Wen B."/>
            <person name="Zhang N."/>
            <person name="Huang Z."/>
            <person name="Zhu Q."/>
            <person name="Feng Y."/>
            <person name="Mount A."/>
            <person name="Hedgecock D."/>
            <person name="Xu Z."/>
            <person name="Liu Y."/>
            <person name="Domazet-Loso T."/>
            <person name="Du Y."/>
            <person name="Sun X."/>
            <person name="Zhang S."/>
            <person name="Liu B."/>
            <person name="Cheng P."/>
            <person name="Jiang X."/>
            <person name="Li J."/>
            <person name="Fan D."/>
            <person name="Wang W."/>
            <person name="Fu W."/>
            <person name="Wang T."/>
            <person name="Wang B."/>
            <person name="Zhang J."/>
            <person name="Peng Z."/>
            <person name="Li Y."/>
            <person name="Li N."/>
            <person name="Wang J."/>
            <person name="Chen M."/>
            <person name="He Y."/>
            <person name="Tan F."/>
            <person name="Song X."/>
            <person name="Zheng Q."/>
            <person name="Huang R."/>
            <person name="Yang H."/>
            <person name="Du X."/>
            <person name="Chen L."/>
            <person name="Yang M."/>
            <person name="Gaffney P.M."/>
            <person name="Wang S."/>
            <person name="Luo L."/>
            <person name="She Z."/>
            <person name="Ming Y."/>
            <person name="Huang W."/>
            <person name="Zhang S."/>
            <person name="Huang B."/>
            <person name="Zhang Y."/>
            <person name="Qu T."/>
            <person name="Ni P."/>
            <person name="Miao G."/>
            <person name="Wang J."/>
            <person name="Wang Q."/>
            <person name="Steinberg C.E."/>
            <person name="Wang H."/>
            <person name="Li N."/>
            <person name="Qian L."/>
            <person name="Zhang G."/>
            <person name="Li Y."/>
            <person name="Yang H."/>
            <person name="Liu X."/>
            <person name="Wang J."/>
            <person name="Yin Y."/>
            <person name="Wang J."/>
        </authorList>
    </citation>
    <scope>NUCLEOTIDE SEQUENCE [LARGE SCALE GENOMIC DNA]</scope>
    <source>
        <strain evidence="1">05x7-T-G4-1.051#20</strain>
    </source>
</reference>
<proteinExistence type="predicted"/>
<sequence>MASPIVDVLEEIGLHTLTRRFEEEKVELQDIQSLSDADLNRLGVTTIGDRVRLRCRSRAMEEREPTTSAPAPPAPSRGPSFLSAENVRKERDLLFNSRKRKNRNELACIGSQGKLYVRPIQSNLSTSSVQQEKTTEESNVMLITEICRECGQSIAISELRAHCESCIGEHQAPSEKTDEKNEVSFLEDLPDPLVETFTESIHMTEPIPIPIISSSQNIVFSDSPNAITGSITFPVTEPVPASAPANSEIVVVLDRSVFPSQSGGNNEFQLSTEAETLKHEDNHTESISNIVVKAIKYCNENYIEDPVEILKYLQSVLVTGRKLDIVDLTEALEGDTNYICVDRSNILETAFEEIKGLQDLRMTLEVQFYGEVGISLPTFRYLLQSSSVKLTVKSLINLLCPKFAEEGSNTRRYENSVYAAFTKYLREVASGRRMPVTLNQILQFVTGASEEPVLDLSFDIKKKGAGPSNKGTKGL</sequence>
<dbReference type="Gene3D" id="3.90.1750.10">
    <property type="entry name" value="Hect, E3 ligase catalytic domains"/>
    <property type="match status" value="1"/>
</dbReference>
<dbReference type="InterPro" id="IPR001660">
    <property type="entry name" value="SAM"/>
</dbReference>
<dbReference type="HOGENOM" id="CLU_516062_0_0_1"/>
<evidence type="ECO:0000313" key="1">
    <source>
        <dbReference type="EMBL" id="EKC27919.1"/>
    </source>
</evidence>
<name>K1Q9A7_MAGGI</name>
<dbReference type="CDD" id="cd09487">
    <property type="entry name" value="SAM_superfamily"/>
    <property type="match status" value="1"/>
</dbReference>
<accession>K1Q9A7</accession>
<dbReference type="Pfam" id="PF00536">
    <property type="entry name" value="SAM_1"/>
    <property type="match status" value="1"/>
</dbReference>
<protein>
    <submittedName>
        <fullName evidence="1">Uncharacterized protein</fullName>
    </submittedName>
</protein>
<dbReference type="EMBL" id="JH818405">
    <property type="protein sequence ID" value="EKC27919.1"/>
    <property type="molecule type" value="Genomic_DNA"/>
</dbReference>